<evidence type="ECO:0000313" key="8">
    <source>
        <dbReference type="Proteomes" id="UP000664132"/>
    </source>
</evidence>
<dbReference type="Gene3D" id="3.40.50.720">
    <property type="entry name" value="NAD(P)-binding Rossmann-like Domain"/>
    <property type="match status" value="1"/>
</dbReference>
<proteinExistence type="inferred from homology"/>
<evidence type="ECO:0000256" key="4">
    <source>
        <dbReference type="ARBA" id="ARBA00022946"/>
    </source>
</evidence>
<keyword evidence="4" id="KW-0809">Transit peptide</keyword>
<keyword evidence="6" id="KW-0472">Membrane</keyword>
<dbReference type="Pfam" id="PF08732">
    <property type="entry name" value="HIM1"/>
    <property type="match status" value="1"/>
</dbReference>
<evidence type="ECO:0000256" key="5">
    <source>
        <dbReference type="ARBA" id="ARBA00023128"/>
    </source>
</evidence>
<evidence type="ECO:0000256" key="6">
    <source>
        <dbReference type="ARBA" id="ARBA00023136"/>
    </source>
</evidence>
<keyword evidence="3" id="KW-1000">Mitochondrion outer membrane</keyword>
<dbReference type="Proteomes" id="UP000664132">
    <property type="component" value="Unassembled WGS sequence"/>
</dbReference>
<comment type="subcellular location">
    <subcellularLocation>
        <location evidence="1">Mitochondrion outer membrane</location>
        <topology evidence="1">Peripheral membrane protein</topology>
    </subcellularLocation>
</comment>
<dbReference type="PANTHER" id="PTHR14097">
    <property type="entry name" value="OXIDOREDUCTASE HTATIP2"/>
    <property type="match status" value="1"/>
</dbReference>
<keyword evidence="8" id="KW-1185">Reference proteome</keyword>
<reference evidence="7" key="1">
    <citation type="submission" date="2021-02" db="EMBL/GenBank/DDBJ databases">
        <title>Genome sequence Cadophora malorum strain M34.</title>
        <authorList>
            <person name="Stefanovic E."/>
            <person name="Vu D."/>
            <person name="Scully C."/>
            <person name="Dijksterhuis J."/>
            <person name="Roader J."/>
            <person name="Houbraken J."/>
        </authorList>
    </citation>
    <scope>NUCLEOTIDE SEQUENCE</scope>
    <source>
        <strain evidence="7">M34</strain>
    </source>
</reference>
<evidence type="ECO:0000256" key="3">
    <source>
        <dbReference type="ARBA" id="ARBA00022787"/>
    </source>
</evidence>
<protein>
    <recommendedName>
        <fullName evidence="9">NAD(P)-binding domain-containing protein</fullName>
    </recommendedName>
</protein>
<evidence type="ECO:0000256" key="1">
    <source>
        <dbReference type="ARBA" id="ARBA00004450"/>
    </source>
</evidence>
<dbReference type="InterPro" id="IPR014843">
    <property type="entry name" value="Him1/Fmp52"/>
</dbReference>
<evidence type="ECO:0000256" key="2">
    <source>
        <dbReference type="ARBA" id="ARBA00006617"/>
    </source>
</evidence>
<comment type="similarity">
    <text evidence="2">Belongs to the FMP52 family.</text>
</comment>
<accession>A0A8H8BSZ8</accession>
<evidence type="ECO:0008006" key="9">
    <source>
        <dbReference type="Google" id="ProtNLM"/>
    </source>
</evidence>
<comment type="caution">
    <text evidence="7">The sequence shown here is derived from an EMBL/GenBank/DDBJ whole genome shotgun (WGS) entry which is preliminary data.</text>
</comment>
<keyword evidence="5" id="KW-0496">Mitochondrion</keyword>
<dbReference type="GO" id="GO:0051170">
    <property type="term" value="P:import into nucleus"/>
    <property type="evidence" value="ECO:0007669"/>
    <property type="project" value="TreeGrafter"/>
</dbReference>
<organism evidence="7 8">
    <name type="scientific">Cadophora malorum</name>
    <dbReference type="NCBI Taxonomy" id="108018"/>
    <lineage>
        <taxon>Eukaryota</taxon>
        <taxon>Fungi</taxon>
        <taxon>Dikarya</taxon>
        <taxon>Ascomycota</taxon>
        <taxon>Pezizomycotina</taxon>
        <taxon>Leotiomycetes</taxon>
        <taxon>Helotiales</taxon>
        <taxon>Ploettnerulaceae</taxon>
        <taxon>Cadophora</taxon>
    </lineage>
</organism>
<dbReference type="AlphaFoldDB" id="A0A8H8BSZ8"/>
<dbReference type="GO" id="GO:0005741">
    <property type="term" value="C:mitochondrial outer membrane"/>
    <property type="evidence" value="ECO:0007669"/>
    <property type="project" value="UniProtKB-SubCell"/>
</dbReference>
<dbReference type="PANTHER" id="PTHR14097:SF7">
    <property type="entry name" value="OXIDOREDUCTASE HTATIP2"/>
    <property type="match status" value="1"/>
</dbReference>
<dbReference type="OrthoDB" id="430436at2759"/>
<gene>
    <name evidence="7" type="ORF">IFR04_004384</name>
</gene>
<dbReference type="SUPFAM" id="SSF51735">
    <property type="entry name" value="NAD(P)-binding Rossmann-fold domains"/>
    <property type="match status" value="1"/>
</dbReference>
<sequence>MATVLLLGSTGLVGSIILNSLSISAAISSIYTIARRSPQLPNSKLNQIIEADTSKWPEKVAAITPTPTLFISALGTSKAQAGSIENQRKIDFDLNLAVAKAAKAAEIKVYVLISAAGISTTSHFVYPKMKAELEEAIKEVGFEKTVFIKPGMIVGTRENAKPLDGIVRGAAWFSGVISGGHLKDIWAQDAEYIGRAAIVAGLEAVAGDGPALRNFGHEDIVKLGKHEVSG</sequence>
<name>A0A8H8BSZ8_9HELO</name>
<evidence type="ECO:0000313" key="7">
    <source>
        <dbReference type="EMBL" id="KAG4422483.1"/>
    </source>
</evidence>
<dbReference type="InterPro" id="IPR036291">
    <property type="entry name" value="NAD(P)-bd_dom_sf"/>
</dbReference>
<dbReference type="FunFam" id="3.40.50.720:FF:000366">
    <property type="entry name" value="Protein FMP52, mitochondrial"/>
    <property type="match status" value="1"/>
</dbReference>
<dbReference type="EMBL" id="JAFJYH010000048">
    <property type="protein sequence ID" value="KAG4422483.1"/>
    <property type="molecule type" value="Genomic_DNA"/>
</dbReference>